<proteinExistence type="inferred from homology"/>
<dbReference type="GO" id="GO:0008610">
    <property type="term" value="P:lipid biosynthetic process"/>
    <property type="evidence" value="ECO:0007669"/>
    <property type="project" value="TreeGrafter"/>
</dbReference>
<dbReference type="SUPFAM" id="SSF53474">
    <property type="entry name" value="alpha/beta-Hydrolases"/>
    <property type="match status" value="1"/>
</dbReference>
<comment type="similarity">
    <text evidence="1">Belongs to the thioesterase family.</text>
</comment>
<feature type="domain" description="Thioesterase" evidence="2">
    <location>
        <begin position="26"/>
        <end position="248"/>
    </location>
</feature>
<evidence type="ECO:0000256" key="1">
    <source>
        <dbReference type="ARBA" id="ARBA00007169"/>
    </source>
</evidence>
<dbReference type="AlphaFoldDB" id="A0A7T2WWF6"/>
<dbReference type="Proteomes" id="UP000594943">
    <property type="component" value="Plasmid unnamed"/>
</dbReference>
<dbReference type="RefSeq" id="WP_045554678.1">
    <property type="nucleotide sequence ID" value="NZ_CP013381.1"/>
</dbReference>
<dbReference type="Pfam" id="PF00975">
    <property type="entry name" value="Thioesterase"/>
    <property type="match status" value="1"/>
</dbReference>
<dbReference type="InterPro" id="IPR029058">
    <property type="entry name" value="AB_hydrolase_fold"/>
</dbReference>
<protein>
    <submittedName>
        <fullName evidence="3">Thioesterase</fullName>
    </submittedName>
</protein>
<dbReference type="Gene3D" id="3.40.50.1820">
    <property type="entry name" value="alpha/beta hydrolase"/>
    <property type="match status" value="1"/>
</dbReference>
<reference evidence="3 4" key="1">
    <citation type="submission" date="2020-12" db="EMBL/GenBank/DDBJ databases">
        <title>FDA dAtabase for Regulatory Grade micrObial Sequences (FDA-ARGOS): Supporting development and validation of Infectious Disease Dx tests.</title>
        <authorList>
            <person name="Nelson B."/>
            <person name="Plummer A."/>
            <person name="Tallon L."/>
            <person name="Sadzewicz L."/>
            <person name="Zhao X."/>
            <person name="Boylan J."/>
            <person name="Ott S."/>
            <person name="Bowen H."/>
            <person name="Vavikolanu K."/>
            <person name="Mehta A."/>
            <person name="Aluvathingal J."/>
            <person name="Nadendla S."/>
            <person name="Myers T."/>
            <person name="Yan Y."/>
            <person name="Sichtig H."/>
        </authorList>
    </citation>
    <scope>NUCLEOTIDE SEQUENCE [LARGE SCALE GENOMIC DNA]</scope>
    <source>
        <strain evidence="3 4">FDAARGOS_899</strain>
        <plasmid evidence="3 4">unnamed</plasmid>
    </source>
</reference>
<keyword evidence="3" id="KW-0614">Plasmid</keyword>
<dbReference type="InterPro" id="IPR001031">
    <property type="entry name" value="Thioesterase"/>
</dbReference>
<evidence type="ECO:0000313" key="4">
    <source>
        <dbReference type="Proteomes" id="UP000594943"/>
    </source>
</evidence>
<gene>
    <name evidence="3" type="ORF">I6G56_01240</name>
</gene>
<evidence type="ECO:0000259" key="2">
    <source>
        <dbReference type="Pfam" id="PF00975"/>
    </source>
</evidence>
<geneLocation type="plasmid" evidence="3 4">
    <name>unnamed</name>
</geneLocation>
<dbReference type="PANTHER" id="PTHR11487:SF0">
    <property type="entry name" value="S-ACYL FATTY ACID SYNTHASE THIOESTERASE, MEDIUM CHAIN"/>
    <property type="match status" value="1"/>
</dbReference>
<evidence type="ECO:0000313" key="3">
    <source>
        <dbReference type="EMBL" id="QPS41935.1"/>
    </source>
</evidence>
<dbReference type="EMBL" id="CP065685">
    <property type="protein sequence ID" value="QPS41935.1"/>
    <property type="molecule type" value="Genomic_DNA"/>
</dbReference>
<sequence>MTSGRTRACARSWVDAAPSRGDVAQRLFCLPYAGGSATVFRGWPERFPATVDVRPLHPPGRGRRFHDALLYRLDEMADEVTEAITPLLDLPYALFGHSMGASMAFEVAQRLKARRLPQPACLVVSARGAPHLTGNAPPIHDLPDDRFLDEVMRMNGTPPDVMAEPDIVKMILPILRADFEAIETYRPKSRPPLDCRLVALGGRDEPGSVDAVNSWQAYATGGFRGELVPGGHFFLRDRGTRLFDILNDELGRSNLTLPRIHVQQEV</sequence>
<organism evidence="3 4">
    <name type="scientific">Burkholderia humptydooensis</name>
    <dbReference type="NCBI Taxonomy" id="430531"/>
    <lineage>
        <taxon>Bacteria</taxon>
        <taxon>Pseudomonadati</taxon>
        <taxon>Pseudomonadota</taxon>
        <taxon>Betaproteobacteria</taxon>
        <taxon>Burkholderiales</taxon>
        <taxon>Burkholderiaceae</taxon>
        <taxon>Burkholderia</taxon>
        <taxon>pseudomallei group</taxon>
    </lineage>
</organism>
<dbReference type="PANTHER" id="PTHR11487">
    <property type="entry name" value="THIOESTERASE"/>
    <property type="match status" value="1"/>
</dbReference>
<dbReference type="InterPro" id="IPR012223">
    <property type="entry name" value="TEII"/>
</dbReference>
<dbReference type="KEGG" id="bhg:I6G56_01240"/>
<accession>A0A7T2WWF6</accession>
<name>A0A7T2WWF6_9BURK</name>